<dbReference type="Pfam" id="PF00035">
    <property type="entry name" value="dsrm"/>
    <property type="match status" value="1"/>
</dbReference>
<reference evidence="18 19" key="1">
    <citation type="submission" date="2019-03" db="EMBL/GenBank/DDBJ databases">
        <title>Genomic Encyclopedia of Type Strains, Phase IV (KMG-IV): sequencing the most valuable type-strain genomes for metagenomic binning, comparative biology and taxonomic classification.</title>
        <authorList>
            <person name="Goeker M."/>
        </authorList>
    </citation>
    <scope>NUCLEOTIDE SEQUENCE [LARGE SCALE GENOMIC DNA]</scope>
    <source>
        <strain evidence="18 19">DSM 103792</strain>
    </source>
</reference>
<evidence type="ECO:0000256" key="12">
    <source>
        <dbReference type="ARBA" id="ARBA00022801"/>
    </source>
</evidence>
<comment type="subcellular location">
    <subcellularLocation>
        <location evidence="2 15">Cytoplasm</location>
    </subcellularLocation>
</comment>
<gene>
    <name evidence="15" type="primary">rnc</name>
    <name evidence="18" type="ORF">EV696_10133</name>
</gene>
<dbReference type="GO" id="GO:0004525">
    <property type="term" value="F:ribonuclease III activity"/>
    <property type="evidence" value="ECO:0007669"/>
    <property type="project" value="UniProtKB-UniRule"/>
</dbReference>
<evidence type="ECO:0000256" key="8">
    <source>
        <dbReference type="ARBA" id="ARBA00022694"/>
    </source>
</evidence>
<evidence type="ECO:0000256" key="2">
    <source>
        <dbReference type="ARBA" id="ARBA00004496"/>
    </source>
</evidence>
<keyword evidence="14 15" id="KW-0694">RNA-binding</keyword>
<comment type="catalytic activity">
    <reaction evidence="1 15">
        <text>Endonucleolytic cleavage to 5'-phosphomonoester.</text>
        <dbReference type="EC" id="3.1.26.3"/>
    </reaction>
</comment>
<evidence type="ECO:0000313" key="19">
    <source>
        <dbReference type="Proteomes" id="UP000295375"/>
    </source>
</evidence>
<evidence type="ECO:0000256" key="1">
    <source>
        <dbReference type="ARBA" id="ARBA00000109"/>
    </source>
</evidence>
<dbReference type="PANTHER" id="PTHR11207:SF0">
    <property type="entry name" value="RIBONUCLEASE 3"/>
    <property type="match status" value="1"/>
</dbReference>
<feature type="binding site" evidence="15">
    <location>
        <position position="116"/>
    </location>
    <ligand>
        <name>Mg(2+)</name>
        <dbReference type="ChEBI" id="CHEBI:18420"/>
    </ligand>
</feature>
<keyword evidence="15" id="KW-0699">rRNA-binding</keyword>
<feature type="active site" evidence="15">
    <location>
        <position position="44"/>
    </location>
</feature>
<dbReference type="Pfam" id="PF14622">
    <property type="entry name" value="Ribonucleas_3_3"/>
    <property type="match status" value="1"/>
</dbReference>
<keyword evidence="6 15" id="KW-0698">rRNA processing</keyword>
<accession>A0A4R6V4J0</accession>
<keyword evidence="8 15" id="KW-0819">tRNA processing</keyword>
<keyword evidence="13 15" id="KW-0460">Magnesium</keyword>
<dbReference type="GO" id="GO:0008033">
    <property type="term" value="P:tRNA processing"/>
    <property type="evidence" value="ECO:0007669"/>
    <property type="project" value="UniProtKB-KW"/>
</dbReference>
<dbReference type="CDD" id="cd10845">
    <property type="entry name" value="DSRM_RNAse_III_family"/>
    <property type="match status" value="1"/>
</dbReference>
<evidence type="ECO:0000256" key="15">
    <source>
        <dbReference type="HAMAP-Rule" id="MF_00104"/>
    </source>
</evidence>
<dbReference type="PROSITE" id="PS00517">
    <property type="entry name" value="RNASE_3_1"/>
    <property type="match status" value="1"/>
</dbReference>
<dbReference type="OrthoDB" id="9805026at2"/>
<dbReference type="GO" id="GO:0005737">
    <property type="term" value="C:cytoplasm"/>
    <property type="evidence" value="ECO:0007669"/>
    <property type="project" value="UniProtKB-SubCell"/>
</dbReference>
<evidence type="ECO:0000259" key="17">
    <source>
        <dbReference type="PROSITE" id="PS50142"/>
    </source>
</evidence>
<feature type="binding site" evidence="15">
    <location>
        <position position="40"/>
    </location>
    <ligand>
        <name>Mg(2+)</name>
        <dbReference type="ChEBI" id="CHEBI:18420"/>
    </ligand>
</feature>
<comment type="cofactor">
    <cofactor evidence="15">
        <name>Mg(2+)</name>
        <dbReference type="ChEBI" id="CHEBI:18420"/>
    </cofactor>
</comment>
<dbReference type="RefSeq" id="WP_133586922.1">
    <property type="nucleotide sequence ID" value="NZ_CP037953.1"/>
</dbReference>
<keyword evidence="5 15" id="KW-0963">Cytoplasm</keyword>
<evidence type="ECO:0000259" key="16">
    <source>
        <dbReference type="PROSITE" id="PS50137"/>
    </source>
</evidence>
<protein>
    <recommendedName>
        <fullName evidence="15">Ribonuclease 3</fullName>
        <ecNumber evidence="15">3.1.26.3</ecNumber>
    </recommendedName>
    <alternativeName>
        <fullName evidence="15">Ribonuclease III</fullName>
        <shortName evidence="15">RNase III</shortName>
    </alternativeName>
</protein>
<dbReference type="FunFam" id="3.30.160.20:FF:000003">
    <property type="entry name" value="Ribonuclease 3"/>
    <property type="match status" value="1"/>
</dbReference>
<evidence type="ECO:0000256" key="5">
    <source>
        <dbReference type="ARBA" id="ARBA00022490"/>
    </source>
</evidence>
<dbReference type="GO" id="GO:0010468">
    <property type="term" value="P:regulation of gene expression"/>
    <property type="evidence" value="ECO:0007669"/>
    <property type="project" value="TreeGrafter"/>
</dbReference>
<keyword evidence="12 15" id="KW-0378">Hydrolase</keyword>
<evidence type="ECO:0000256" key="4">
    <source>
        <dbReference type="ARBA" id="ARBA00011738"/>
    </source>
</evidence>
<evidence type="ECO:0000256" key="13">
    <source>
        <dbReference type="ARBA" id="ARBA00022842"/>
    </source>
</evidence>
<feature type="domain" description="RNase III" evidence="17">
    <location>
        <begin position="5"/>
        <end position="127"/>
    </location>
</feature>
<keyword evidence="10 15" id="KW-0479">Metal-binding</keyword>
<dbReference type="CDD" id="cd00593">
    <property type="entry name" value="RIBOc"/>
    <property type="match status" value="1"/>
</dbReference>
<keyword evidence="7 15" id="KW-0507">mRNA processing</keyword>
<dbReference type="GO" id="GO:0006397">
    <property type="term" value="P:mRNA processing"/>
    <property type="evidence" value="ECO:0007669"/>
    <property type="project" value="UniProtKB-UniRule"/>
</dbReference>
<dbReference type="InterPro" id="IPR011907">
    <property type="entry name" value="RNase_III"/>
</dbReference>
<dbReference type="Gene3D" id="3.30.160.20">
    <property type="match status" value="1"/>
</dbReference>
<dbReference type="InterPro" id="IPR014720">
    <property type="entry name" value="dsRBD_dom"/>
</dbReference>
<comment type="caution">
    <text evidence="18">The sequence shown here is derived from an EMBL/GenBank/DDBJ whole genome shotgun (WGS) entry which is preliminary data.</text>
</comment>
<dbReference type="Proteomes" id="UP000295375">
    <property type="component" value="Unassembled WGS sequence"/>
</dbReference>
<evidence type="ECO:0000256" key="10">
    <source>
        <dbReference type="ARBA" id="ARBA00022723"/>
    </source>
</evidence>
<name>A0A4R6V4J0_9GAMM</name>
<feature type="domain" description="DRBM" evidence="16">
    <location>
        <begin position="154"/>
        <end position="223"/>
    </location>
</feature>
<dbReference type="SUPFAM" id="SSF69065">
    <property type="entry name" value="RNase III domain-like"/>
    <property type="match status" value="1"/>
</dbReference>
<dbReference type="SMART" id="SM00358">
    <property type="entry name" value="DSRM"/>
    <property type="match status" value="1"/>
</dbReference>
<dbReference type="PROSITE" id="PS50142">
    <property type="entry name" value="RNASE_3_2"/>
    <property type="match status" value="1"/>
</dbReference>
<evidence type="ECO:0000256" key="9">
    <source>
        <dbReference type="ARBA" id="ARBA00022722"/>
    </source>
</evidence>
<evidence type="ECO:0000256" key="3">
    <source>
        <dbReference type="ARBA" id="ARBA00010183"/>
    </source>
</evidence>
<dbReference type="InterPro" id="IPR000999">
    <property type="entry name" value="RNase_III_dom"/>
</dbReference>
<dbReference type="GO" id="GO:0042802">
    <property type="term" value="F:identical protein binding"/>
    <property type="evidence" value="ECO:0007669"/>
    <property type="project" value="UniProtKB-ARBA"/>
</dbReference>
<evidence type="ECO:0000256" key="14">
    <source>
        <dbReference type="ARBA" id="ARBA00022884"/>
    </source>
</evidence>
<dbReference type="EMBL" id="SNYM01000001">
    <property type="protein sequence ID" value="TDQ51064.1"/>
    <property type="molecule type" value="Genomic_DNA"/>
</dbReference>
<dbReference type="GO" id="GO:0006364">
    <property type="term" value="P:rRNA processing"/>
    <property type="evidence" value="ECO:0007669"/>
    <property type="project" value="UniProtKB-UniRule"/>
</dbReference>
<comment type="similarity">
    <text evidence="3">Belongs to the ribonuclease III family.</text>
</comment>
<comment type="subunit">
    <text evidence="4 15">Homodimer.</text>
</comment>
<sequence>MTPTFQAFCRQLPYQFQDKGLLDQALTHRSASSKHNERLEFLGDSLLGQVIAAQLYHRFPDASEGELSRMRSSLVRERTLAEIATELNLGDVLNLGSGELKSGGFRRASILADALEAIFGAVYLDGGFDCCEQLILSLYRERLEALPEGGTDKDPKTTLQEWLQGKRLPLPVYDLLATFGEAHAQTFHVRCTLESGETAEGRGSSRRKAEQQAARKILDILKVEP</sequence>
<evidence type="ECO:0000256" key="11">
    <source>
        <dbReference type="ARBA" id="ARBA00022759"/>
    </source>
</evidence>
<keyword evidence="11 15" id="KW-0255">Endonuclease</keyword>
<dbReference type="AlphaFoldDB" id="A0A4R6V4J0"/>
<dbReference type="FunFam" id="1.10.1520.10:FF:000001">
    <property type="entry name" value="Ribonuclease 3"/>
    <property type="match status" value="1"/>
</dbReference>
<dbReference type="PANTHER" id="PTHR11207">
    <property type="entry name" value="RIBONUCLEASE III"/>
    <property type="match status" value="1"/>
</dbReference>
<dbReference type="SUPFAM" id="SSF54768">
    <property type="entry name" value="dsRNA-binding domain-like"/>
    <property type="match status" value="1"/>
</dbReference>
<keyword evidence="19" id="KW-1185">Reference proteome</keyword>
<organism evidence="18 19">
    <name type="scientific">Permianibacter aggregans</name>
    <dbReference type="NCBI Taxonomy" id="1510150"/>
    <lineage>
        <taxon>Bacteria</taxon>
        <taxon>Pseudomonadati</taxon>
        <taxon>Pseudomonadota</taxon>
        <taxon>Gammaproteobacteria</taxon>
        <taxon>Pseudomonadales</taxon>
        <taxon>Pseudomonadaceae</taxon>
        <taxon>Permianibacter</taxon>
    </lineage>
</organism>
<dbReference type="HAMAP" id="MF_00104">
    <property type="entry name" value="RNase_III"/>
    <property type="match status" value="1"/>
</dbReference>
<dbReference type="GO" id="GO:0019843">
    <property type="term" value="F:rRNA binding"/>
    <property type="evidence" value="ECO:0007669"/>
    <property type="project" value="UniProtKB-KW"/>
</dbReference>
<evidence type="ECO:0000256" key="6">
    <source>
        <dbReference type="ARBA" id="ARBA00022552"/>
    </source>
</evidence>
<proteinExistence type="inferred from homology"/>
<evidence type="ECO:0000256" key="7">
    <source>
        <dbReference type="ARBA" id="ARBA00022664"/>
    </source>
</evidence>
<evidence type="ECO:0000313" key="18">
    <source>
        <dbReference type="EMBL" id="TDQ51064.1"/>
    </source>
</evidence>
<keyword evidence="9 15" id="KW-0540">Nuclease</keyword>
<dbReference type="NCBIfam" id="TIGR02191">
    <property type="entry name" value="RNaseIII"/>
    <property type="match status" value="1"/>
</dbReference>
<dbReference type="GO" id="GO:0003725">
    <property type="term" value="F:double-stranded RNA binding"/>
    <property type="evidence" value="ECO:0007669"/>
    <property type="project" value="TreeGrafter"/>
</dbReference>
<dbReference type="GO" id="GO:0046872">
    <property type="term" value="F:metal ion binding"/>
    <property type="evidence" value="ECO:0007669"/>
    <property type="project" value="UniProtKB-KW"/>
</dbReference>
<dbReference type="EC" id="3.1.26.3" evidence="15"/>
<comment type="function">
    <text evidence="15">Digests double-stranded RNA. Involved in the processing of primary rRNA transcript to yield the immediate precursors to the large and small rRNAs (23S and 16S). Processes some mRNAs, and tRNAs when they are encoded in the rRNA operon. Processes pre-crRNA and tracrRNA of type II CRISPR loci if present in the organism.</text>
</comment>
<feature type="binding site" evidence="15">
    <location>
        <position position="113"/>
    </location>
    <ligand>
        <name>Mg(2+)</name>
        <dbReference type="ChEBI" id="CHEBI:18420"/>
    </ligand>
</feature>
<dbReference type="InterPro" id="IPR036389">
    <property type="entry name" value="RNase_III_sf"/>
</dbReference>
<feature type="active site" evidence="15">
    <location>
        <position position="116"/>
    </location>
</feature>
<dbReference type="Gene3D" id="1.10.1520.10">
    <property type="entry name" value="Ribonuclease III domain"/>
    <property type="match status" value="1"/>
</dbReference>
<dbReference type="PROSITE" id="PS50137">
    <property type="entry name" value="DS_RBD"/>
    <property type="match status" value="1"/>
</dbReference>
<dbReference type="SMART" id="SM00535">
    <property type="entry name" value="RIBOc"/>
    <property type="match status" value="1"/>
</dbReference>